<dbReference type="InterPro" id="IPR004147">
    <property type="entry name" value="ABC1_dom"/>
</dbReference>
<keyword evidence="4" id="KW-1185">Reference proteome</keyword>
<evidence type="ECO:0000256" key="1">
    <source>
        <dbReference type="ARBA" id="ARBA00009670"/>
    </source>
</evidence>
<reference evidence="3" key="1">
    <citation type="submission" date="2022-07" db="EMBL/GenBank/DDBJ databases">
        <title>Genome Sequence of Physisporinus lineatus.</title>
        <authorList>
            <person name="Buettner E."/>
        </authorList>
    </citation>
    <scope>NUCLEOTIDE SEQUENCE</scope>
    <source>
        <strain evidence="3">VT162</strain>
    </source>
</reference>
<feature type="domain" description="ABC1 atypical kinase-like" evidence="2">
    <location>
        <begin position="148"/>
        <end position="296"/>
    </location>
</feature>
<dbReference type="EMBL" id="JANAWD010000307">
    <property type="protein sequence ID" value="KAJ3481719.1"/>
    <property type="molecule type" value="Genomic_DNA"/>
</dbReference>
<dbReference type="AlphaFoldDB" id="A0AAD5UZ40"/>
<dbReference type="InterPro" id="IPR052402">
    <property type="entry name" value="ADCK_kinase"/>
</dbReference>
<gene>
    <name evidence="3" type="ORF">NLI96_g7471</name>
</gene>
<name>A0AAD5UZ40_9APHY</name>
<dbReference type="Pfam" id="PF03109">
    <property type="entry name" value="ABC1"/>
    <property type="match status" value="2"/>
</dbReference>
<feature type="domain" description="ABC1 atypical kinase-like" evidence="2">
    <location>
        <begin position="62"/>
        <end position="112"/>
    </location>
</feature>
<dbReference type="InterPro" id="IPR011009">
    <property type="entry name" value="Kinase-like_dom_sf"/>
</dbReference>
<dbReference type="PANTHER" id="PTHR45890:SF1">
    <property type="entry name" value="AARF DOMAIN CONTAINING KINASE 2"/>
    <property type="match status" value="1"/>
</dbReference>
<evidence type="ECO:0000259" key="2">
    <source>
        <dbReference type="Pfam" id="PF03109"/>
    </source>
</evidence>
<sequence length="557" mass="63170">MLLVGLPEERFMGDRWGAVWWYGFLTAQMQRAGPTFVKLAQWAASRADLFPTLLCDRLGALHSNGKAHTIRHTRDVIERIFQRPFDEVFEEFDEKPIGTGAIAQVYRATLKQDLIPPSHLEPRRHPKSRTVSLAPSLLAAPPPTAPTATVAVKILHPRVDKIIARDLKIMSIFAHALGLLPGFQWLSLPEEVAVFGKMMREQLDLRIEADNLIEFDRRFQGRKLPVTFPRPLKIWSTKDILVEEYENALPLELFMKNGGGPYNFVLAEIGLDAFLNMLLLDNFVHSDLHPGNIMIKFCKPISTKVVLKNVWASLMDKYAPTYFADAADPVPTIPHEDPDSDTIVTHLRKLKHDPTKWRAELESLQGQGYLPEIVFIDAGLVTTLDSVDRQNFLDLFRAVAEFDGYRAGQLMVERCRTPELAIDTETFALKMQHIVLNVKRKTFSLGQIKISDILTDVLKAVRHHHVKMEADFINTVISILLLEGIGRQLDPGLDLFKSALPILRQVGRQMSTQENMTKLPSGNMGAFLKLWVWMEARELASSALIDADELIKYDWFV</sequence>
<accession>A0AAD5UZ40</accession>
<evidence type="ECO:0000313" key="4">
    <source>
        <dbReference type="Proteomes" id="UP001212997"/>
    </source>
</evidence>
<proteinExistence type="inferred from homology"/>
<dbReference type="Proteomes" id="UP001212997">
    <property type="component" value="Unassembled WGS sequence"/>
</dbReference>
<dbReference type="InterPro" id="IPR044095">
    <property type="entry name" value="ADCK2_dom"/>
</dbReference>
<dbReference type="GO" id="GO:0005739">
    <property type="term" value="C:mitochondrion"/>
    <property type="evidence" value="ECO:0007669"/>
    <property type="project" value="TreeGrafter"/>
</dbReference>
<protein>
    <recommendedName>
        <fullName evidence="2">ABC1 atypical kinase-like domain-containing protein</fullName>
    </recommendedName>
</protein>
<comment type="caution">
    <text evidence="3">The sequence shown here is derived from an EMBL/GenBank/DDBJ whole genome shotgun (WGS) entry which is preliminary data.</text>
</comment>
<evidence type="ECO:0000313" key="3">
    <source>
        <dbReference type="EMBL" id="KAJ3481719.1"/>
    </source>
</evidence>
<comment type="similarity">
    <text evidence="1">Belongs to the protein kinase superfamily. ADCK protein kinase family.</text>
</comment>
<organism evidence="3 4">
    <name type="scientific">Meripilus lineatus</name>
    <dbReference type="NCBI Taxonomy" id="2056292"/>
    <lineage>
        <taxon>Eukaryota</taxon>
        <taxon>Fungi</taxon>
        <taxon>Dikarya</taxon>
        <taxon>Basidiomycota</taxon>
        <taxon>Agaricomycotina</taxon>
        <taxon>Agaricomycetes</taxon>
        <taxon>Polyporales</taxon>
        <taxon>Meripilaceae</taxon>
        <taxon>Meripilus</taxon>
    </lineage>
</organism>
<dbReference type="PANTHER" id="PTHR45890">
    <property type="entry name" value="AARF DOMAIN CONTAINING KINASE 2 (PREDICTED)"/>
    <property type="match status" value="1"/>
</dbReference>
<dbReference type="SUPFAM" id="SSF56112">
    <property type="entry name" value="Protein kinase-like (PK-like)"/>
    <property type="match status" value="1"/>
</dbReference>
<dbReference type="CDD" id="cd13971">
    <property type="entry name" value="ADCK2-like"/>
    <property type="match status" value="1"/>
</dbReference>